<dbReference type="InParanoid" id="K3WF50"/>
<accession>K3WF50</accession>
<feature type="domain" description="Fibronectin type-III" evidence="2">
    <location>
        <begin position="41"/>
        <end position="136"/>
    </location>
</feature>
<feature type="domain" description="Fibronectin type-III" evidence="2">
    <location>
        <begin position="1503"/>
        <end position="1608"/>
    </location>
</feature>
<evidence type="ECO:0000259" key="3">
    <source>
        <dbReference type="PROSITE" id="PS51820"/>
    </source>
</evidence>
<dbReference type="SMART" id="SM00758">
    <property type="entry name" value="PA14"/>
    <property type="match status" value="3"/>
</dbReference>
<dbReference type="SUPFAM" id="SSF56988">
    <property type="entry name" value="Anthrax protective antigen"/>
    <property type="match status" value="3"/>
</dbReference>
<keyword evidence="5" id="KW-1185">Reference proteome</keyword>
<evidence type="ECO:0000313" key="4">
    <source>
        <dbReference type="EnsemblProtists" id="PYU1_T003591"/>
    </source>
</evidence>
<dbReference type="InterPro" id="IPR011658">
    <property type="entry name" value="PA14_dom"/>
</dbReference>
<feature type="domain" description="PA14" evidence="3">
    <location>
        <begin position="5478"/>
        <end position="5623"/>
    </location>
</feature>
<dbReference type="EMBL" id="GL376638">
    <property type="status" value="NOT_ANNOTATED_CDS"/>
    <property type="molecule type" value="Genomic_DNA"/>
</dbReference>
<dbReference type="SMART" id="SM00060">
    <property type="entry name" value="FN3"/>
    <property type="match status" value="6"/>
</dbReference>
<dbReference type="InterPro" id="IPR037524">
    <property type="entry name" value="PA14/GLEYA"/>
</dbReference>
<evidence type="ECO:0000256" key="1">
    <source>
        <dbReference type="PROSITE-ProRule" id="PRU00087"/>
    </source>
</evidence>
<dbReference type="EnsemblProtists" id="PYU1_T003591">
    <property type="protein sequence ID" value="PYU1_T003591"/>
    <property type="gene ID" value="PYU1_G003581"/>
</dbReference>
<organism evidence="4 5">
    <name type="scientific">Globisporangium ultimum (strain ATCC 200006 / CBS 805.95 / DAOM BR144)</name>
    <name type="common">Pythium ultimum</name>
    <dbReference type="NCBI Taxonomy" id="431595"/>
    <lineage>
        <taxon>Eukaryota</taxon>
        <taxon>Sar</taxon>
        <taxon>Stramenopiles</taxon>
        <taxon>Oomycota</taxon>
        <taxon>Peronosporomycetes</taxon>
        <taxon>Pythiales</taxon>
        <taxon>Pythiaceae</taxon>
        <taxon>Globisporangium</taxon>
    </lineage>
</organism>
<protein>
    <recommendedName>
        <fullName evidence="6">Titin</fullName>
    </recommendedName>
</protein>
<dbReference type="Gene3D" id="3.90.182.10">
    <property type="entry name" value="Toxin - Anthrax Protective Antigen,domain 1"/>
    <property type="match status" value="3"/>
</dbReference>
<dbReference type="PANTHER" id="PTHR21437:SF1">
    <property type="entry name" value="WIDE AWAKE"/>
    <property type="match status" value="1"/>
</dbReference>
<dbReference type="SUPFAM" id="SSF81296">
    <property type="entry name" value="E set domains"/>
    <property type="match status" value="3"/>
</dbReference>
<dbReference type="InterPro" id="IPR014756">
    <property type="entry name" value="Ig_E-set"/>
</dbReference>
<dbReference type="Gene3D" id="2.60.40.10">
    <property type="entry name" value="Immunoglobulins"/>
    <property type="match status" value="10"/>
</dbReference>
<proteinExistence type="predicted"/>
<dbReference type="InterPro" id="IPR003961">
    <property type="entry name" value="FN3_dom"/>
</dbReference>
<dbReference type="VEuPathDB" id="FungiDB:PYU1_G003581"/>
<feature type="repeat" description="Filamin" evidence="1">
    <location>
        <begin position="2759"/>
        <end position="2869"/>
    </location>
</feature>
<dbReference type="PROSITE" id="PS50853">
    <property type="entry name" value="FN3"/>
    <property type="match status" value="5"/>
</dbReference>
<reference evidence="5" key="2">
    <citation type="submission" date="2010-04" db="EMBL/GenBank/DDBJ databases">
        <authorList>
            <person name="Buell R."/>
            <person name="Hamilton J."/>
            <person name="Hostetler J."/>
        </authorList>
    </citation>
    <scope>NUCLEOTIDE SEQUENCE [LARGE SCALE GENOMIC DNA]</scope>
    <source>
        <strain evidence="5">DAOM:BR144</strain>
    </source>
</reference>
<dbReference type="InterPro" id="IPR013783">
    <property type="entry name" value="Ig-like_fold"/>
</dbReference>
<feature type="domain" description="PA14" evidence="3">
    <location>
        <begin position="4090"/>
        <end position="4238"/>
    </location>
</feature>
<dbReference type="PANTHER" id="PTHR21437">
    <property type="entry name" value="WIDE AWAKE"/>
    <property type="match status" value="1"/>
</dbReference>
<dbReference type="CDD" id="cd00063">
    <property type="entry name" value="FN3"/>
    <property type="match status" value="5"/>
</dbReference>
<evidence type="ECO:0000259" key="2">
    <source>
        <dbReference type="PROSITE" id="PS50853"/>
    </source>
</evidence>
<evidence type="ECO:0000313" key="5">
    <source>
        <dbReference type="Proteomes" id="UP000019132"/>
    </source>
</evidence>
<dbReference type="STRING" id="431595.K3WF50"/>
<evidence type="ECO:0008006" key="6">
    <source>
        <dbReference type="Google" id="ProtNLM"/>
    </source>
</evidence>
<feature type="domain" description="Fibronectin type-III" evidence="2">
    <location>
        <begin position="6426"/>
        <end position="6472"/>
    </location>
</feature>
<dbReference type="Proteomes" id="UP000019132">
    <property type="component" value="Unassembled WGS sequence"/>
</dbReference>
<dbReference type="InterPro" id="IPR017868">
    <property type="entry name" value="Filamin/ABP280_repeat-like"/>
</dbReference>
<feature type="domain" description="PA14" evidence="3">
    <location>
        <begin position="2598"/>
        <end position="2741"/>
    </location>
</feature>
<dbReference type="HOGENOM" id="CLU_222947_0_0_1"/>
<dbReference type="Pfam" id="PF00630">
    <property type="entry name" value="Filamin"/>
    <property type="match status" value="2"/>
</dbReference>
<dbReference type="eggNOG" id="KOG0613">
    <property type="taxonomic scope" value="Eukaryota"/>
</dbReference>
<dbReference type="InterPro" id="IPR001298">
    <property type="entry name" value="Filamin/ABP280_rpt"/>
</dbReference>
<reference evidence="5" key="1">
    <citation type="journal article" date="2010" name="Genome Biol.">
        <title>Genome sequence of the necrotrophic plant pathogen Pythium ultimum reveals original pathogenicity mechanisms and effector repertoire.</title>
        <authorList>
            <person name="Levesque C.A."/>
            <person name="Brouwer H."/>
            <person name="Cano L."/>
            <person name="Hamilton J.P."/>
            <person name="Holt C."/>
            <person name="Huitema E."/>
            <person name="Raffaele S."/>
            <person name="Robideau G.P."/>
            <person name="Thines M."/>
            <person name="Win J."/>
            <person name="Zerillo M.M."/>
            <person name="Beakes G.W."/>
            <person name="Boore J.L."/>
            <person name="Busam D."/>
            <person name="Dumas B."/>
            <person name="Ferriera S."/>
            <person name="Fuerstenberg S.I."/>
            <person name="Gachon C.M."/>
            <person name="Gaulin E."/>
            <person name="Govers F."/>
            <person name="Grenville-Briggs L."/>
            <person name="Horner N."/>
            <person name="Hostetler J."/>
            <person name="Jiang R.H."/>
            <person name="Johnson J."/>
            <person name="Krajaejun T."/>
            <person name="Lin H."/>
            <person name="Meijer H.J."/>
            <person name="Moore B."/>
            <person name="Morris P."/>
            <person name="Phuntmart V."/>
            <person name="Puiu D."/>
            <person name="Shetty J."/>
            <person name="Stajich J.E."/>
            <person name="Tripathy S."/>
            <person name="Wawra S."/>
            <person name="van West P."/>
            <person name="Whitty B.R."/>
            <person name="Coutinho P.M."/>
            <person name="Henrissat B."/>
            <person name="Martin F."/>
            <person name="Thomas P.D."/>
            <person name="Tyler B.M."/>
            <person name="De Vries R.P."/>
            <person name="Kamoun S."/>
            <person name="Yandell M."/>
            <person name="Tisserat N."/>
            <person name="Buell C.R."/>
        </authorList>
    </citation>
    <scope>NUCLEOTIDE SEQUENCE</scope>
    <source>
        <strain evidence="5">DAOM:BR144</strain>
    </source>
</reference>
<feature type="repeat" description="Filamin" evidence="1">
    <location>
        <begin position="4669"/>
        <end position="4763"/>
    </location>
</feature>
<dbReference type="Pfam" id="PF07691">
    <property type="entry name" value="PA14"/>
    <property type="match status" value="3"/>
</dbReference>
<dbReference type="SUPFAM" id="SSF49265">
    <property type="entry name" value="Fibronectin type III"/>
    <property type="match status" value="5"/>
</dbReference>
<feature type="repeat" description="Filamin" evidence="1">
    <location>
        <begin position="3263"/>
        <end position="3299"/>
    </location>
</feature>
<reference evidence="4" key="3">
    <citation type="submission" date="2015-02" db="UniProtKB">
        <authorList>
            <consortium name="EnsemblProtists"/>
        </authorList>
    </citation>
    <scope>IDENTIFICATION</scope>
    <source>
        <strain evidence="4">DAOM BR144</strain>
    </source>
</reference>
<dbReference type="PROSITE" id="PS50194">
    <property type="entry name" value="FILAMIN_REPEAT"/>
    <property type="match status" value="3"/>
</dbReference>
<feature type="domain" description="Fibronectin type-III" evidence="2">
    <location>
        <begin position="1390"/>
        <end position="1492"/>
    </location>
</feature>
<feature type="domain" description="Fibronectin type-III" evidence="2">
    <location>
        <begin position="806"/>
        <end position="901"/>
    </location>
</feature>
<dbReference type="SMART" id="SM00557">
    <property type="entry name" value="IG_FLMN"/>
    <property type="match status" value="1"/>
</dbReference>
<sequence>MRIVAILQQQEQSGPIAFALKTMTATCCAYKADGVISVPSEPLNVQLQTVSQDALQVAWDPPARDGGAAVSAYLVEWDPEPGVREAQVVQTRSNTGANEVQTVRTFAADVDEVQQVSTMATLFQEVQSITTRAAPGEVLGGVFTIELDTTVSGGSKQISGVIGYNAPASGDRSSVLEILNAMSNIGSGGVQSVSRSTADPQGGYTWLLLTGSGANVVLNTPVNGNVIAPGSTFTLGFRGAQTAEIAYDASDVAMQQTLEALSTIESVNVVRIGPDYQHGYKWKITFTSNSPLNTGDVPMLTVGANSKLTGAGAVATVQQLVAGNQLAGSFQLKYTNNAGTTATTGDLEWNCDAATMKSELEKINTGTLDVSRTQLPDPQGGFTWTISFLMLKGSFAPLTSVLTRLTESRTDSVVSKGLVVTRTRPGTVQEIQNIKVTTTAAAVSTTTYFSLKVSFASQTTTTGPIPANAMADGTCMSSKPEIQQIKVTTVDTTAAGGDNLVSSKTAFQLIYTSNTEAGTIEETNTIIANPALGDCSIAAAAIKKELEALDGTVGTITVSSSATVATQMCTWAVTFSNQPGNLVQLQVVTPNNGAGPAGSITIGDDTISISTLTDGSIDIIKTELEKLANVAQVTVSASPAATPNTAQACTWSVTFDGNAGDLPLMQVSVDNDATFGASKTTASGDTVAIVANRDGTSQVLGGVFSLEFDGQRTGYMPFDVSAVAMKNQLEALSTIGDVAITRSNADPNNGYAWTISFLNNLGDLTALQPDMLALTGTAPQIQVQKRVKGILPRFNSKDPVNEIPSAPTNVSLASVDGTSIAVRLNAPLSDGGSPLDAYRVEYGLNPIRDEVQEVQLRVPVVNEIQTITTSTNTVGEVQLVHLTSTYSGTVANEVQRVSCDALSAGTGSFTLSFLGETTAPIYATETSTTVIQTILQELASITSVSVSFYGSRTTACASCSTVTATGCTSGLEITFLSIVGRQGAMPYLTANTYNLEGNRRVDIARQTVGQAPVSGTFRLTYLRGRDTDTAPLLFSASAATVQAAIAALDASVTVVVTDGTSALPAADIAAGARLWRVTFQNSGYIPDMLVRPANNLLMGNGANIKIYTKEATYGAVPASVTGNRVTGKFRLALGGHVTDLIDHDASDTTMKRNLEALPNIGTVTVTRTGPSLKNEYVWTVTFIANPGSFPIGAGNIDPLTTDSTALLGTNSQITIATLLQGSSPVDGTFQLKFTDGVAPVQNTIDLSPHETADGIQRALRGISSIGDVSVSRSTVTNGYTWQVTFNNCRASVCNIGDVNMMTSDTTKLTGGAGTSIPTVTVVEVVKGVGPLQTMLITDLSGGEPYEALVSGLLYGTKYYARVSFHNAVSFGHRALSVPEFVMTKNLAPGAPRPVLLVSSSATTITLAWTSPTVNGGATVSGYELWLSEWGDVYRKVYDRPNDALTLTTTLKTTADNAIESGKKYWFKVRAINFCTSSDPSASCYGEFSAPVEYTVRSPVMPEPPASLTRDSTTTINTAAANDGIAVVNWAPPIDNGGSSITGYELYMDDGSGWVKQTMQGVFPYGYSQSIPNLKEGNVYRFYMRAINAIGPSAKTPVLSIVLANVPSAPSAPTLVDVTATSIRVSWLPPSSCTSTLTGCNGSPLLGYKLWEFPGVTSGYTVSGSPVNNEIQRIQTTVATPVPETQSITIVDASGQFALYVNGKMTALLAAGTSAAGAATTAQVKAAVEMCGVGTVAVTSTALATGMTWTVTFSTWQGPLTAIVIVPDKLTNTVLATVYSTQVTRVQAGTSALGGDFTVSFRGFETTNLAVSTTAAEMKRQLENLPSIGVIAVSTTAGTNNAMAWDITFLTELGDVPLMKVTSGRLTGGASKILVSTMQVGTPGRIVYDGTMAPNVLAFSSMNLVPDTLYAYVVVAINAAGDGIGGVSTPAIAASSGAFSFQTVAHGAALVQGMAGIVYEVQSVATSNLAAGTFKLRWSATGPWIGPISTAMTAAQLETLLPSTDPSLGEVHVSRQDLNGADCVWYITFADQVGDLPLLVADDVVHVLIQEFVKGEANQFAIAPRKASGDVVTYATMPPGFQGQDLFWTELWSSPPSVVDGTHSFVSDGGLAVYNPVVYEIQTITFNGVAGTFTFKLDTSTTRLGGVIATSTIAVNAATLATATTSDATASQLVKTSLETLSNLQTVRVSRVKNTGGSVVSWTYAVTFISNLCDLPSLQLVGDTAFMASSTLLTMTPVMFTEIQKGVCDVQTVTTSASVESSAEIQSIRTWLDDSGTLKALGGTFTLAVGGTETITVPVTADAATMKTLLESVSTIDDVTVTVTNSNYNTATGLQTWLVTFNEILGSVPDITVASTASLTGYKAQVIVKEVRRMGLSLGGTFVLNFMGDTTFNLPFDIEPLQIKTELENLQVVREVDVKKEELFNGNRWTISFTKNLGDLPKLEALPYAYEIQEIETLEGSPTPLEGSFTLSFIGETTSAIPFDASRAVMKAALEALPSVGLVDVTRTDKLDAGNRFKWQVTFRSKLGNIGNLVPDASRLTGSFPDVVVTELQPGSTQSLTGNYPKLSVFKKQSGFPRYTARYIPMQARSNYSVAVRQLQSGGLAALYYDNYWFQDEPVIMRVDPQLQFDWGHGAITNYGRDYISIRWFGKLAAPYTDSYVIYVKSSEGVRVWLNHTLYVDTWEQDAGSGGMRGTNENFHVNLVKGTFYDIKIEYHEDTGDALLFVAWSSSYLPLQPIPKSALYHGDHILGSPFAITVTPGATDFPHTTAFGQGLKTATAGIMAQLTIQAKDQHGNNKTTDGDSFDISIAGNVLLAPFEEPLYIGDGQYRVQYLPAVSGTYQLSIKTVDGIDIYCGLGKVNKCSPFRVTISPGATTSHTSQALGNVVTSYGVIDGLVEAVAGQVSNFTIQARDTYGNAKWLAAVGSDRFETKMVLVADRNLQYRSSVLSVTPASSPLGIYQMQYSIPRAGIYELQTYLNGSPILMCPAQLCQVLGTPASLKVVHSELHGPMSTVDDATTNALSTATSGHATSFNVYARDTFGNLRIGDRTTNSKSTGDGRSDVFLVVLRGNDEEVRTSSTVQILQSTAGSSGYFKLTYGSFRFQLCANCVTALTSGTSLSANVNLVGLLLPNTKFAVQECIFTAVSVTAATISVASNHGCAAFTSKQWPLQVASTTSGKLTPLIPYNVNAAALKYILEDLHYPNAATVKVDRVNVVGGGYKWLITFISHLKAWSEAHLAVEYPNGFASSMYANPLTVSYAAAGGVYPVHYNPYYAGNYTMSITTWDEQVHVSGSPFTVRVAGDATDGASCLAAHGNWLVENFSEPLIELNAGEELRFQVQLKDTRRLEQQVIRLRAVALPPVATVQRVFVQSASFQLSFRNSPTISLADQDAYATVKTKLESLYTITDGGIQVSTASDFASDTKVTLNHAFLVTFTMDSGTLPTMDAVGAQVSTLTQGVTSYRKEIQTLTCTSSATPAADGNFIAMFGGQTATIAANAALTGPAGGTSFSALLTTLLGGSAVIVYAEGTQTTVCAGPSPKRIFIQFDQLVGDIAALAYSTPVGSTLVITSENDSGGGVKGVYPAWGTFRLFAGGSDNANDVTASIPFDASALAVDAAIESLLTVDTVSVTRDWFDITTETLAATTVTLVQWTVTFTSHAGNFRELVPDSMNLQMNDDGQFKPFVEVRELARGTLGNNRSLAMTSDIDVTLTTVLEDPGVQEKQTLLCRGTETFTLTYAGNSVVIAPYLSLSELQIKLNTIISTGVRVHSKDTALESTYFPVCSVASAKAIEIVFEVPQDVPLIQWSTTSNDIYLTESVKGQARKDTPIAIANKEIHQLTCSVTAASAATASFDVTFGGDTVTIAANTAIAPLQTQLNALASISAAGGVDATSAQSQVCLVDDGITVPAPIRIAFRAIGDPPLLRITNRRDGILQATVVESTKGTRSITYDGSVPGLFNVSIVPEIKGTYDLSVKVLSQPVFFPPNVVVHPTLASGFDTVHTAPAVVVQGIPQRFTIQAIDRFRNKLESSTELGVDGFIPKLVGPRGVSGTAVDDDVYPVTIREAQSNTNGLFHLGFVPQIRGDYTLTLQRRQAGGLTASYFRNVDFTDMIASRQDANIDFRWGEDSPLGDPFPNKYYSVIWAGELRAKATGTHTFTLHADDGVILEVNGITLLDSLTISSPMAVSSSFNSRSSSADTVMKKGTFYTIRVKYRTRDAQSFISLSWNCDATFEAEIVSPQSLFTATALANTPFKIRTYPGALDASQMLNSIDAFMYKNDSSSGYQDQVVTARALETFSFEIEAHDAVRNTKFQDGNSAFEVSLVGVDGWALIGRTNDVITGTPITIDPTILCKACATDLDSTTNILTLNADIARHLIAGTRFRVINANPGTLARKRDCFLTCKATTAFVAGAVTLEVEPKHGCEAFTSQSFAVSGVFPKHWWYLGTCAVLRGDMALTSCSNDFTKLLSPVSLERGDLIVVGSESHRVHTTDGAIGATKVPLTRAYLGESNAFVPVYKAGDVTGRHVVSFVPYVKGKYQLSVKVPHVDAVYAVTTTAASSLGGTFQLYFGKTARTSQIAFNADAATMKTVLESVNGIPAGGVTTASSCVNNDATQGCRWLITFAFDTAGKMELKPVYEGVLTGNNAKVTAQVLTEPRSAQLIRGFPKTIEVRPGPTNPSVSTAYGRGLYTSVAGENATFYIQMKDTHGNNKDDRDTPDALRMHVFPNAAPFTDTQVATIGPIRYMSEGLYNVTYSPIKSGVHTVTVTTQTKPEIQQVSTVFAQITDRGGSFTLRFKGQATDPLAFNANASEVQTALLNLPIFSAEGYRPSNGNATMTQIKVSRSINAVNFGFDYQITFTSVPSYIDMKQLDFVNNLYGANGNPSIVVQVLQRQGNEHIKTTSTLGRTVVNEIQVVRIETTGTTLTGGYFQVAFNGQVTDLLRYDVSASAFQAALETLPSIGIGGVAVTKSTVSLLGSCEWTVTFVGAVAGNAQVEYWSSTRYTRDRLVPNSYLVGDLPPLRLVGQTLIGGTNPTVLIFEGGATSTGGVVSVNGRSPFTAIVAHGTIVPEKCTAVDTATPYWPGTTNSIGLGGLHNGKFHSLTNFAIETRDVHSNLLDGTGNGVVGRPVNELQIIETSITGAGIGATLAGTFQLAFGGQKSSALPYNAGIKDVEAALEQLVSIGGTTVDTNDVKTLVVLGTVTATKTSNMLQSGATDFTTVFSVNDWIRVGSLTGPVFTVITITATSITLSSPYFGATNTATSVYKQAAPKTGYTYLVKFDSELGDLPSIVMDPSALSVTGLGTVTTKVTACDTRRTQKLQTTANTQLSGTFYVSYRRDTNRTPMLSWNVDEATLSRALEYLEGLHTVSVSAPVPGLNGGFTWMITLVSTEVDDLDLELLYAEGYMLLGEQARVSVDAVCPSTATSVGEVLSSQSGRLGHSFVATLTGADTISADVTYLSAGKYVATYETPRADSYTLDVQHTKSQGLRGTYFNNRWLYGDSEVVRIDRQVDFTWRDWITPTAKDYVSVRWDGYIKPAFTEDYVISIIANDGARLWVHNQLVFDYFDNEIDESKLPNAVEFRGNTTIRLVKDRLTEILIEYKENAGLALIQLLWESRSQDKAVIAPERLFHRSAPIASSPFAITTYGVKPTAPVNVSLAIAAFDALTVRFYAPLDDGGSNVNGYLVEWWTTGAYGTPEVQMIKLDKANMGGTFTIELDTGFKTGPLAVATVLYSDVEAAIEALDGAGDVTVVMTSAPASTTIDFQVTFNTRTQTVPTMKVNGNNLIGSGLFAKLRLPSHLVPLELVERVDQALIGSGGAASSSMEAGSLDASAFSFREVPGYFLTQHPSSTRYKFTINNLKPGLAYYVNSCSSLRLAWLPSPNVNGAKVTKYLLEWYELPATQLEVQVVKIAGQSTADPVSGTFQVAYNGAMTDDLPIDVDEAEMQQSLEALATLRSVHVERSPASIKGGYEWTITFLAETPAVLGKVLQVASTKMVATAVSVDIGANLDPAHVGAAAKTVAAVQGTSTIMHTGIESYAAIGMYMQVTGNGAEAGIWRVMSVTTNTIKLDQAFRGATGSYTAQIGWTVPGTLPLNYHALEVTNTTTPLSYTISNLPPGVKYYARASPPDVVILEPIISTGSESSSSLQMRFNTTHNHGGAKVTQYKIEWDAMDLEAIEDRAVASATAATALQNEVLFSPFTTQMLLLSADAYDVRGSFRVSFMDVVTSSTLPWDVGADELAAALEQLESVGKVHVRRRSTGNGFAWFKSELIPFDVSATALQQALYKLGGGSQDVKTNVGQVDVFKKAAQAFTGFEYTIVFRSRLGPHQPLIGCDASALKSTSAQAVLRCDTVRTRVGALPALVSDLYGSAIVQEADIVDANGLATFVIQELRPGVQYHVRVSAWNGVGNVFGEPRYSTPAVVPVQSQPDPPRDLSITALSASSVLAAWTPPMNNGGSPIQQYIVLYYAAMVVALLP</sequence>
<dbReference type="PROSITE" id="PS51820">
    <property type="entry name" value="PA14"/>
    <property type="match status" value="3"/>
</dbReference>
<dbReference type="InterPro" id="IPR039269">
    <property type="entry name" value="ANKFN1"/>
</dbReference>
<dbReference type="InterPro" id="IPR036116">
    <property type="entry name" value="FN3_sf"/>
</dbReference>
<name>K3WF50_GLOUD</name>